<name>A0A4R1P6B5_9GAMM</name>
<evidence type="ECO:0000313" key="1">
    <source>
        <dbReference type="EMBL" id="TCL22083.1"/>
    </source>
</evidence>
<evidence type="ECO:0000313" key="2">
    <source>
        <dbReference type="Proteomes" id="UP000295169"/>
    </source>
</evidence>
<proteinExistence type="predicted"/>
<dbReference type="AlphaFoldDB" id="A0A4R1P6B5"/>
<dbReference type="EMBL" id="SMMU01000035">
    <property type="protein sequence ID" value="TCL22083.1"/>
    <property type="molecule type" value="Genomic_DNA"/>
</dbReference>
<dbReference type="RefSeq" id="WP_165496577.1">
    <property type="nucleotide sequence ID" value="NZ_JBHLST010000030.1"/>
</dbReference>
<accession>A0A4R1P6B5</accession>
<sequence>MNKKLKALWRAHIVDDEPVEVRIVRPKLSEMSFYVLIESVKKGVTRDELWRAERG</sequence>
<organism evidence="1 2">
    <name type="scientific">Azotobacter chroococcum</name>
    <dbReference type="NCBI Taxonomy" id="353"/>
    <lineage>
        <taxon>Bacteria</taxon>
        <taxon>Pseudomonadati</taxon>
        <taxon>Pseudomonadota</taxon>
        <taxon>Gammaproteobacteria</taxon>
        <taxon>Pseudomonadales</taxon>
        <taxon>Pseudomonadaceae</taxon>
        <taxon>Azotobacter</taxon>
    </lineage>
</organism>
<protein>
    <submittedName>
        <fullName evidence="1">Uncharacterized protein</fullName>
    </submittedName>
</protein>
<reference evidence="1 2" key="1">
    <citation type="submission" date="2019-03" db="EMBL/GenBank/DDBJ databases">
        <title>Genomic Encyclopedia of Type Strains, Phase IV (KMG-IV): sequencing the most valuable type-strain genomes for metagenomic binning, comparative biology and taxonomic classification.</title>
        <authorList>
            <person name="Goeker M."/>
        </authorList>
    </citation>
    <scope>NUCLEOTIDE SEQUENCE [LARGE SCALE GENOMIC DNA]</scope>
    <source>
        <strain evidence="1 2">DSM 2286</strain>
    </source>
</reference>
<dbReference type="Proteomes" id="UP000295169">
    <property type="component" value="Unassembled WGS sequence"/>
</dbReference>
<gene>
    <name evidence="1" type="ORF">EV691_13532</name>
</gene>
<comment type="caution">
    <text evidence="1">The sequence shown here is derived from an EMBL/GenBank/DDBJ whole genome shotgun (WGS) entry which is preliminary data.</text>
</comment>